<dbReference type="Gene3D" id="1.10.10.10">
    <property type="entry name" value="Winged helix-like DNA-binding domain superfamily/Winged helix DNA-binding domain"/>
    <property type="match status" value="1"/>
</dbReference>
<sequence length="157" mass="17661">MEEMRQGNVSRRRNPLIADLFRRIQMVEGWGRGMPLIFENAPSVQFRQIAGLFIASFERPSFVEDFVQGEVDTTGKTVDKTVDKIELTDKEKDLCDLVRHHPIITQKGMADQLGLTERGIRYLTDKLQKQGVLQKIGGKKSGKWVVIDSTKSGSAGV</sequence>
<dbReference type="STRING" id="324925.Ppha_2123"/>
<reference evidence="1 2" key="1">
    <citation type="submission" date="2008-06" db="EMBL/GenBank/DDBJ databases">
        <title>Complete sequence of Pelodictyon phaeoclathratiforme BU-1.</title>
        <authorList>
            <consortium name="US DOE Joint Genome Institute"/>
            <person name="Lucas S."/>
            <person name="Copeland A."/>
            <person name="Lapidus A."/>
            <person name="Glavina del Rio T."/>
            <person name="Dalin E."/>
            <person name="Tice H."/>
            <person name="Bruce D."/>
            <person name="Goodwin L."/>
            <person name="Pitluck S."/>
            <person name="Schmutz J."/>
            <person name="Larimer F."/>
            <person name="Land M."/>
            <person name="Hauser L."/>
            <person name="Kyrpides N."/>
            <person name="Mikhailova N."/>
            <person name="Liu Z."/>
            <person name="Li T."/>
            <person name="Zhao F."/>
            <person name="Overmann J."/>
            <person name="Bryant D.A."/>
            <person name="Richardson P."/>
        </authorList>
    </citation>
    <scope>NUCLEOTIDE SEQUENCE [LARGE SCALE GENOMIC DNA]</scope>
    <source>
        <strain evidence="2">DSM 5477 / BU-1</strain>
    </source>
</reference>
<proteinExistence type="predicted"/>
<evidence type="ECO:0000313" key="2">
    <source>
        <dbReference type="Proteomes" id="UP000002724"/>
    </source>
</evidence>
<dbReference type="PANTHER" id="PTHR30595:SF6">
    <property type="entry name" value="SCHLAFEN ALBA-2 DOMAIN-CONTAINING PROTEIN"/>
    <property type="match status" value="1"/>
</dbReference>
<dbReference type="EMBL" id="CP001110">
    <property type="protein sequence ID" value="ACF44329.1"/>
    <property type="molecule type" value="Genomic_DNA"/>
</dbReference>
<dbReference type="InterPro" id="IPR036388">
    <property type="entry name" value="WH-like_DNA-bd_sf"/>
</dbReference>
<dbReference type="InterPro" id="IPR036390">
    <property type="entry name" value="WH_DNA-bd_sf"/>
</dbReference>
<dbReference type="Proteomes" id="UP000002724">
    <property type="component" value="Chromosome"/>
</dbReference>
<dbReference type="Gene3D" id="3.30.565.60">
    <property type="match status" value="1"/>
</dbReference>
<dbReference type="OrthoDB" id="1120869at2"/>
<dbReference type="eggNOG" id="COG2865">
    <property type="taxonomic scope" value="Bacteria"/>
</dbReference>
<dbReference type="SUPFAM" id="SSF46785">
    <property type="entry name" value="Winged helix' DNA-binding domain"/>
    <property type="match status" value="1"/>
</dbReference>
<dbReference type="Pfam" id="PF13749">
    <property type="entry name" value="HATPase_c_4"/>
    <property type="match status" value="1"/>
</dbReference>
<dbReference type="AlphaFoldDB" id="B4SD70"/>
<keyword evidence="2" id="KW-1185">Reference proteome</keyword>
<dbReference type="HOGENOM" id="CLU_1508513_0_0_10"/>
<protein>
    <submittedName>
        <fullName evidence="1">Putative transcriptional regulator</fullName>
    </submittedName>
</protein>
<dbReference type="InterPro" id="IPR038475">
    <property type="entry name" value="RecG_C_sf"/>
</dbReference>
<dbReference type="KEGG" id="pph:Ppha_2123"/>
<organism evidence="1 2">
    <name type="scientific">Pelodictyon phaeoclathratiforme (strain DSM 5477 / BU-1)</name>
    <dbReference type="NCBI Taxonomy" id="324925"/>
    <lineage>
        <taxon>Bacteria</taxon>
        <taxon>Pseudomonadati</taxon>
        <taxon>Chlorobiota</taxon>
        <taxon>Chlorobiia</taxon>
        <taxon>Chlorobiales</taxon>
        <taxon>Chlorobiaceae</taxon>
        <taxon>Chlorobium/Pelodictyon group</taxon>
        <taxon>Pelodictyon</taxon>
    </lineage>
</organism>
<evidence type="ECO:0000313" key="1">
    <source>
        <dbReference type="EMBL" id="ACF44329.1"/>
    </source>
</evidence>
<name>B4SD70_PELPB</name>
<gene>
    <name evidence="1" type="ordered locus">Ppha_2123</name>
</gene>
<dbReference type="PANTHER" id="PTHR30595">
    <property type="entry name" value="GLPR-RELATED TRANSCRIPTIONAL REPRESSOR"/>
    <property type="match status" value="1"/>
</dbReference>
<accession>B4SD70</accession>